<evidence type="ECO:0000313" key="7">
    <source>
        <dbReference type="EMBL" id="KAJ8764081.1"/>
    </source>
</evidence>
<keyword evidence="8" id="KW-1185">Reference proteome</keyword>
<sequence length="1093" mass="121943">MPTPVITARQCLTPEAAHALDEAVNVARCRGHAQTTSLHAVSALLSLPSSILRDACARARNSAYSPRLQFKALELCLSASLERVSSSQLRNDPPVSNSLMAAIKRSQANQRRQPENFHLYQQISQQQSSSSISCIKVELQNLILSILDDPVVSRVFGEAGFRSPEIKLAIIRPLPQVFKFSRYKGPPPFLCNLSGDSDPVPGRERLSFSFQDDCDLSFLHGDENCKRISEILLRNQGRNPLLVGPSAYDALASFSELLEKRKSNLPVQLYGLSVICIGTDISKIIRESSDRRVVDLKFWEVGQFVKQSLGPGLVVNCGDLQAFVQNQINETAAYVVEELTRLLQLYGRKLWLIGAVENNETYVAFVSRFPCVEKEWDLQLLPITSSRSSMAESFPKTSLMESFVPFGGFFSTPSEMNGGLSNSCRCPPRCNLCNEKCEREVLDVSKGSFTASITDQYHSSLSPWLQLAELGTSEGLDTKTRDDGVVLSIIISGLQQKWDNICQRLHRTQPSSMNIHPPQFPLADCKKNDVQSPSSSLASRPANGPNCSCVDNGLRQIRKKKDAGQFPVLFEPKSENLFSKQVEKHSKDKLESSGLRTPHSFLMVDYSQTSSNSATSVTVELDLRISSLPVINERTTPANQKKIDPKPDVSGPFTGDTVNKNVSDHLAQSSSTSSTDLHFDLSNSKMLFKALNERIGWQDEAIHVITQTISRWRSKNENLQEASLRRDLWFTFLGPDRCGKRKIATALAEIVRGGKENLISADLNPEDGTIQTFTLFGHHDAMFRGKTVVDYVAGELSKKPLSVVFLENLDKADMQALSTLSHAIQTGKFSDSHGREVGIINTIFIICSSSTDDNVLPYGNDLSIYSEENILNAKGRPIEILVEPVYGSKIDQKLSISTTTSIGMLGSICVNKRKLVGTDQSLDNQELSDIAKRAHKMSTRNLDLNLPAEDNDKLSTNDARSDRKFLLDDFKFWLQTFSKKVHSKVIFRPFDFDALAERILKRINVSFNNIVGTECLLEIDSKVMEQLLAAAYLSEYEEILEDWIEKALKKGFVEVRRRYNPSAHTVVRLRACEAHFCEERVARGHLPTKIYIN</sequence>
<feature type="domain" description="Clp R" evidence="6">
    <location>
        <begin position="8"/>
        <end position="176"/>
    </location>
</feature>
<proteinExistence type="inferred from homology"/>
<dbReference type="EMBL" id="JAIWQS010000005">
    <property type="protein sequence ID" value="KAJ8764081.1"/>
    <property type="molecule type" value="Genomic_DNA"/>
</dbReference>
<dbReference type="Pfam" id="PF26587">
    <property type="entry name" value="AAA_lid_SMAX1"/>
    <property type="match status" value="1"/>
</dbReference>
<dbReference type="PANTHER" id="PTHR43572:SF49">
    <property type="entry name" value="PROTEIN SMAX1-LIKE 8"/>
    <property type="match status" value="1"/>
</dbReference>
<name>A0AAV8TB76_9ROSI</name>
<dbReference type="Gene3D" id="1.10.1780.10">
    <property type="entry name" value="Clp, N-terminal domain"/>
    <property type="match status" value="1"/>
</dbReference>
<protein>
    <recommendedName>
        <fullName evidence="6">Clp R domain-containing protein</fullName>
    </recommendedName>
</protein>
<evidence type="ECO:0000256" key="4">
    <source>
        <dbReference type="ARBA" id="ARBA00023163"/>
    </source>
</evidence>
<organism evidence="7 8">
    <name type="scientific">Erythroxylum novogranatense</name>
    <dbReference type="NCBI Taxonomy" id="1862640"/>
    <lineage>
        <taxon>Eukaryota</taxon>
        <taxon>Viridiplantae</taxon>
        <taxon>Streptophyta</taxon>
        <taxon>Embryophyta</taxon>
        <taxon>Tracheophyta</taxon>
        <taxon>Spermatophyta</taxon>
        <taxon>Magnoliopsida</taxon>
        <taxon>eudicotyledons</taxon>
        <taxon>Gunneridae</taxon>
        <taxon>Pentapetalae</taxon>
        <taxon>rosids</taxon>
        <taxon>fabids</taxon>
        <taxon>Malpighiales</taxon>
        <taxon>Erythroxylaceae</taxon>
        <taxon>Erythroxylum</taxon>
    </lineage>
</organism>
<gene>
    <name evidence="7" type="ORF">K2173_004982</name>
</gene>
<dbReference type="InterPro" id="IPR004176">
    <property type="entry name" value="Clp_R_N"/>
</dbReference>
<dbReference type="PANTHER" id="PTHR43572">
    <property type="entry name" value="CHAPERONE PROTEIN CLPD, CHLOROPLASTIC"/>
    <property type="match status" value="1"/>
</dbReference>
<keyword evidence="4" id="KW-0804">Transcription</keyword>
<dbReference type="SUPFAM" id="SSF52540">
    <property type="entry name" value="P-loop containing nucleoside triphosphate hydrolases"/>
    <property type="match status" value="1"/>
</dbReference>
<comment type="similarity">
    <text evidence="1">Belongs to the ClpA/ClpB family.</text>
</comment>
<dbReference type="InterPro" id="IPR051650">
    <property type="entry name" value="SL_signaling_regulator"/>
</dbReference>
<evidence type="ECO:0000256" key="2">
    <source>
        <dbReference type="ARBA" id="ARBA00022737"/>
    </source>
</evidence>
<dbReference type="InterPro" id="IPR003959">
    <property type="entry name" value="ATPase_AAA_core"/>
</dbReference>
<dbReference type="AlphaFoldDB" id="A0AAV8TB76"/>
<keyword evidence="2 5" id="KW-0677">Repeat</keyword>
<accession>A0AAV8TB76</accession>
<dbReference type="InterPro" id="IPR036628">
    <property type="entry name" value="Clp_N_dom_sf"/>
</dbReference>
<evidence type="ECO:0000313" key="8">
    <source>
        <dbReference type="Proteomes" id="UP001159364"/>
    </source>
</evidence>
<dbReference type="Pfam" id="PF07724">
    <property type="entry name" value="AAA_2"/>
    <property type="match status" value="1"/>
</dbReference>
<reference evidence="7 8" key="1">
    <citation type="submission" date="2021-09" db="EMBL/GenBank/DDBJ databases">
        <title>Genomic insights and catalytic innovation underlie evolution of tropane alkaloids biosynthesis.</title>
        <authorList>
            <person name="Wang Y.-J."/>
            <person name="Tian T."/>
            <person name="Huang J.-P."/>
            <person name="Huang S.-X."/>
        </authorList>
    </citation>
    <scope>NUCLEOTIDE SEQUENCE [LARGE SCALE GENOMIC DNA]</scope>
    <source>
        <strain evidence="7">KIB-2018</strain>
        <tissue evidence="7">Leaf</tissue>
    </source>
</reference>
<dbReference type="InterPro" id="IPR027417">
    <property type="entry name" value="P-loop_NTPase"/>
</dbReference>
<dbReference type="InterPro" id="IPR058954">
    <property type="entry name" value="AAA_lid_SMAX1"/>
</dbReference>
<evidence type="ECO:0000256" key="1">
    <source>
        <dbReference type="ARBA" id="ARBA00008675"/>
    </source>
</evidence>
<evidence type="ECO:0000256" key="5">
    <source>
        <dbReference type="PROSITE-ProRule" id="PRU01251"/>
    </source>
</evidence>
<comment type="caution">
    <text evidence="7">The sequence shown here is derived from an EMBL/GenBank/DDBJ whole genome shotgun (WGS) entry which is preliminary data.</text>
</comment>
<dbReference type="PROSITE" id="PS51903">
    <property type="entry name" value="CLP_R"/>
    <property type="match status" value="1"/>
</dbReference>
<keyword evidence="3" id="KW-0805">Transcription regulation</keyword>
<dbReference type="Pfam" id="PF23569">
    <property type="entry name" value="NBD_SMAX1"/>
    <property type="match status" value="1"/>
</dbReference>
<dbReference type="GO" id="GO:0016887">
    <property type="term" value="F:ATP hydrolysis activity"/>
    <property type="evidence" value="ECO:0007669"/>
    <property type="project" value="InterPro"/>
</dbReference>
<dbReference type="GO" id="GO:0005524">
    <property type="term" value="F:ATP binding"/>
    <property type="evidence" value="ECO:0007669"/>
    <property type="project" value="InterPro"/>
</dbReference>
<dbReference type="InterPro" id="IPR058680">
    <property type="entry name" value="NBD_SMAX1-like"/>
</dbReference>
<evidence type="ECO:0000259" key="6">
    <source>
        <dbReference type="PROSITE" id="PS51903"/>
    </source>
</evidence>
<dbReference type="Proteomes" id="UP001159364">
    <property type="component" value="Linkage Group LG05"/>
</dbReference>
<evidence type="ECO:0000256" key="3">
    <source>
        <dbReference type="ARBA" id="ARBA00023015"/>
    </source>
</evidence>
<dbReference type="Gene3D" id="3.40.50.300">
    <property type="entry name" value="P-loop containing nucleotide triphosphate hydrolases"/>
    <property type="match status" value="1"/>
</dbReference>